<dbReference type="GO" id="GO:0046491">
    <property type="term" value="P:L-methylmalonyl-CoA metabolic process"/>
    <property type="evidence" value="ECO:0007669"/>
    <property type="project" value="TreeGrafter"/>
</dbReference>
<dbReference type="GO" id="GO:0004493">
    <property type="term" value="F:methylmalonyl-CoA epimerase activity"/>
    <property type="evidence" value="ECO:0007669"/>
    <property type="project" value="TreeGrafter"/>
</dbReference>
<dbReference type="InterPro" id="IPR029068">
    <property type="entry name" value="Glyas_Bleomycin-R_OHBP_Dase"/>
</dbReference>
<dbReference type="PANTHER" id="PTHR43048">
    <property type="entry name" value="METHYLMALONYL-COA EPIMERASE"/>
    <property type="match status" value="1"/>
</dbReference>
<keyword evidence="1" id="KW-0479">Metal-binding</keyword>
<reference evidence="3 4" key="1">
    <citation type="journal article" date="2016" name="Nat. Commun.">
        <title>Thousands of microbial genomes shed light on interconnected biogeochemical processes in an aquifer system.</title>
        <authorList>
            <person name="Anantharaman K."/>
            <person name="Brown C.T."/>
            <person name="Hug L.A."/>
            <person name="Sharon I."/>
            <person name="Castelle C.J."/>
            <person name="Probst A.J."/>
            <person name="Thomas B.C."/>
            <person name="Singh A."/>
            <person name="Wilkins M.J."/>
            <person name="Karaoz U."/>
            <person name="Brodie E.L."/>
            <person name="Williams K.H."/>
            <person name="Hubbard S.S."/>
            <person name="Banfield J.F."/>
        </authorList>
    </citation>
    <scope>NUCLEOTIDE SEQUENCE [LARGE SCALE GENOMIC DNA]</scope>
</reference>
<protein>
    <recommendedName>
        <fullName evidence="2">VOC domain-containing protein</fullName>
    </recommendedName>
</protein>
<dbReference type="PROSITE" id="PS51819">
    <property type="entry name" value="VOC"/>
    <property type="match status" value="1"/>
</dbReference>
<dbReference type="Gene3D" id="3.10.180.10">
    <property type="entry name" value="2,3-Dihydroxybiphenyl 1,2-Dioxygenase, domain 1"/>
    <property type="match status" value="1"/>
</dbReference>
<dbReference type="AlphaFoldDB" id="A0A1F7XAJ3"/>
<dbReference type="GO" id="GO:0046872">
    <property type="term" value="F:metal ion binding"/>
    <property type="evidence" value="ECO:0007669"/>
    <property type="project" value="UniProtKB-KW"/>
</dbReference>
<evidence type="ECO:0000313" key="4">
    <source>
        <dbReference type="Proteomes" id="UP000177053"/>
    </source>
</evidence>
<evidence type="ECO:0000256" key="1">
    <source>
        <dbReference type="ARBA" id="ARBA00022723"/>
    </source>
</evidence>
<gene>
    <name evidence="3" type="ORF">A2Z22_01870</name>
</gene>
<accession>A0A1F7XAJ3</accession>
<dbReference type="EMBL" id="MGFS01000004">
    <property type="protein sequence ID" value="OGM12034.1"/>
    <property type="molecule type" value="Genomic_DNA"/>
</dbReference>
<dbReference type="InterPro" id="IPR051785">
    <property type="entry name" value="MMCE/EMCE_epimerase"/>
</dbReference>
<proteinExistence type="predicted"/>
<evidence type="ECO:0000259" key="2">
    <source>
        <dbReference type="PROSITE" id="PS51819"/>
    </source>
</evidence>
<dbReference type="SUPFAM" id="SSF54593">
    <property type="entry name" value="Glyoxalase/Bleomycin resistance protein/Dihydroxybiphenyl dioxygenase"/>
    <property type="match status" value="1"/>
</dbReference>
<dbReference type="Proteomes" id="UP000177053">
    <property type="component" value="Unassembled WGS sequence"/>
</dbReference>
<organism evidence="3 4">
    <name type="scientific">Candidatus Woesebacteria bacterium RBG_16_34_12</name>
    <dbReference type="NCBI Taxonomy" id="1802480"/>
    <lineage>
        <taxon>Bacteria</taxon>
        <taxon>Candidatus Woeseibacteriota</taxon>
    </lineage>
</organism>
<dbReference type="PANTHER" id="PTHR43048:SF3">
    <property type="entry name" value="METHYLMALONYL-COA EPIMERASE, MITOCHONDRIAL"/>
    <property type="match status" value="1"/>
</dbReference>
<comment type="caution">
    <text evidence="3">The sequence shown here is derived from an EMBL/GenBank/DDBJ whole genome shotgun (WGS) entry which is preliminary data.</text>
</comment>
<dbReference type="InterPro" id="IPR004360">
    <property type="entry name" value="Glyas_Fos-R_dOase_dom"/>
</dbReference>
<dbReference type="CDD" id="cd06587">
    <property type="entry name" value="VOC"/>
    <property type="match status" value="1"/>
</dbReference>
<evidence type="ECO:0000313" key="3">
    <source>
        <dbReference type="EMBL" id="OGM12034.1"/>
    </source>
</evidence>
<name>A0A1F7XAJ3_9BACT</name>
<dbReference type="InterPro" id="IPR037523">
    <property type="entry name" value="VOC_core"/>
</dbReference>
<feature type="domain" description="VOC" evidence="2">
    <location>
        <begin position="9"/>
        <end position="140"/>
    </location>
</feature>
<dbReference type="Pfam" id="PF00903">
    <property type="entry name" value="Glyoxalase"/>
    <property type="match status" value="1"/>
</dbReference>
<sequence length="142" mass="15613">MGEITMIKTIEAIVIMVNDIQKSVEFYTDVLGFSISNKIDMAEAGLSAVFVEKDGSRIGLMNYKGIKIPKRSEIGKIKLGESSIPMNDHITFSVDDIEATTTELKGKGVVFDLEPMQVEGGIKVAFIKDPEGVQLELVEYPK</sequence>